<evidence type="ECO:0000256" key="5">
    <source>
        <dbReference type="ARBA" id="ARBA00022714"/>
    </source>
</evidence>
<dbReference type="InterPro" id="IPR004489">
    <property type="entry name" value="Succ_DH/fum_Rdtase_Fe-S"/>
</dbReference>
<evidence type="ECO:0000313" key="16">
    <source>
        <dbReference type="Proteomes" id="UP000319619"/>
    </source>
</evidence>
<keyword evidence="8 12" id="KW-0408">Iron</keyword>
<dbReference type="Gene3D" id="1.10.1060.10">
    <property type="entry name" value="Alpha-helical ferredoxin"/>
    <property type="match status" value="1"/>
</dbReference>
<dbReference type="FunFam" id="1.10.1060.10:FF:000003">
    <property type="entry name" value="Succinate dehydrogenase iron-sulfur subunit"/>
    <property type="match status" value="1"/>
</dbReference>
<dbReference type="InterPro" id="IPR009051">
    <property type="entry name" value="Helical_ferredxn"/>
</dbReference>
<keyword evidence="5 12" id="KW-0001">2Fe-2S</keyword>
<dbReference type="PROSITE" id="PS51085">
    <property type="entry name" value="2FE2S_FER_2"/>
    <property type="match status" value="1"/>
</dbReference>
<feature type="domain" description="4Fe-4S ferredoxin-type" evidence="14">
    <location>
        <begin position="137"/>
        <end position="158"/>
    </location>
</feature>
<name>A0A532UTV7_UNCL8</name>
<dbReference type="CDD" id="cd00207">
    <property type="entry name" value="fer2"/>
    <property type="match status" value="1"/>
</dbReference>
<keyword evidence="6 12" id="KW-0479">Metal-binding</keyword>
<dbReference type="SUPFAM" id="SSF46548">
    <property type="entry name" value="alpha-helical ferredoxin"/>
    <property type="match status" value="1"/>
</dbReference>
<evidence type="ECO:0000256" key="2">
    <source>
        <dbReference type="ARBA" id="ARBA00009433"/>
    </source>
</evidence>
<dbReference type="EC" id="1.3.5.1" evidence="12"/>
<evidence type="ECO:0000259" key="13">
    <source>
        <dbReference type="PROSITE" id="PS51085"/>
    </source>
</evidence>
<dbReference type="InterPro" id="IPR050573">
    <property type="entry name" value="SDH/FRD_Iron-Sulfur"/>
</dbReference>
<dbReference type="GO" id="GO:0046872">
    <property type="term" value="F:metal ion binding"/>
    <property type="evidence" value="ECO:0007669"/>
    <property type="project" value="UniProtKB-KW"/>
</dbReference>
<dbReference type="EMBL" id="NJBN01000010">
    <property type="protein sequence ID" value="TKJ38369.1"/>
    <property type="molecule type" value="Genomic_DNA"/>
</dbReference>
<keyword evidence="3 12" id="KW-0004">4Fe-4S</keyword>
<evidence type="ECO:0000256" key="1">
    <source>
        <dbReference type="ARBA" id="ARBA00004894"/>
    </source>
</evidence>
<protein>
    <recommendedName>
        <fullName evidence="12">Fumarate reductase iron-sulfur subunit</fullName>
        <ecNumber evidence="12">1.3.5.1</ecNumber>
    </recommendedName>
</protein>
<dbReference type="GO" id="GO:0051539">
    <property type="term" value="F:4 iron, 4 sulfur cluster binding"/>
    <property type="evidence" value="ECO:0007669"/>
    <property type="project" value="UniProtKB-KW"/>
</dbReference>
<dbReference type="GO" id="GO:0006099">
    <property type="term" value="P:tricarboxylic acid cycle"/>
    <property type="evidence" value="ECO:0007669"/>
    <property type="project" value="UniProtKB-KW"/>
</dbReference>
<dbReference type="Pfam" id="PF13085">
    <property type="entry name" value="Fer2_3"/>
    <property type="match status" value="1"/>
</dbReference>
<comment type="pathway">
    <text evidence="1">Carbohydrate metabolism; tricarboxylic acid cycle; fumarate from succinate (bacterial route): step 1/1.</text>
</comment>
<dbReference type="GO" id="GO:0009055">
    <property type="term" value="F:electron transfer activity"/>
    <property type="evidence" value="ECO:0007669"/>
    <property type="project" value="InterPro"/>
</dbReference>
<dbReference type="Gene3D" id="3.10.20.30">
    <property type="match status" value="1"/>
</dbReference>
<keyword evidence="4" id="KW-0816">Tricarboxylic acid cycle</keyword>
<comment type="subunit">
    <text evidence="11">Part of an enzyme complex containing three subunits: a flavoprotein (frdA), an iron-sulfur protein (frdB), and diheme cytochrome b (frdC).</text>
</comment>
<evidence type="ECO:0000313" key="15">
    <source>
        <dbReference type="EMBL" id="TKJ38369.1"/>
    </source>
</evidence>
<dbReference type="GO" id="GO:0008177">
    <property type="term" value="F:succinate dehydrogenase (quinone) activity"/>
    <property type="evidence" value="ECO:0007669"/>
    <property type="project" value="UniProtKB-EC"/>
</dbReference>
<dbReference type="InterPro" id="IPR001041">
    <property type="entry name" value="2Fe-2S_ferredoxin-type"/>
</dbReference>
<evidence type="ECO:0000259" key="14">
    <source>
        <dbReference type="PROSITE" id="PS51379"/>
    </source>
</evidence>
<dbReference type="InterPro" id="IPR025192">
    <property type="entry name" value="Succ_DH/fum_Rdtase_N"/>
</dbReference>
<keyword evidence="7" id="KW-0560">Oxidoreductase</keyword>
<comment type="cofactor">
    <cofactor evidence="12">
        <name>[3Fe-4S] cluster</name>
        <dbReference type="ChEBI" id="CHEBI:21137"/>
    </cofactor>
    <text evidence="12">Binds 1 [3Fe-4S] cluster.</text>
</comment>
<accession>A0A532UTV7</accession>
<dbReference type="PANTHER" id="PTHR11921">
    <property type="entry name" value="SUCCINATE DEHYDROGENASE IRON-SULFUR PROTEIN"/>
    <property type="match status" value="1"/>
</dbReference>
<dbReference type="GO" id="GO:0051537">
    <property type="term" value="F:2 iron, 2 sulfur cluster binding"/>
    <property type="evidence" value="ECO:0007669"/>
    <property type="project" value="UniProtKB-KW"/>
</dbReference>
<evidence type="ECO:0000256" key="11">
    <source>
        <dbReference type="ARBA" id="ARBA00066269"/>
    </source>
</evidence>
<evidence type="ECO:0000256" key="10">
    <source>
        <dbReference type="ARBA" id="ARBA00023291"/>
    </source>
</evidence>
<evidence type="ECO:0000256" key="12">
    <source>
        <dbReference type="RuleBase" id="RU361237"/>
    </source>
</evidence>
<dbReference type="SUPFAM" id="SSF54292">
    <property type="entry name" value="2Fe-2S ferredoxin-like"/>
    <property type="match status" value="1"/>
</dbReference>
<reference evidence="15 16" key="1">
    <citation type="submission" date="2017-06" db="EMBL/GenBank/DDBJ databases">
        <title>Novel microbial phyla capable of carbon fixation and sulfur reduction in deep-sea sediments.</title>
        <authorList>
            <person name="Huang J."/>
            <person name="Baker B."/>
            <person name="Wang Y."/>
        </authorList>
    </citation>
    <scope>NUCLEOTIDE SEQUENCE [LARGE SCALE GENOMIC DNA]</scope>
    <source>
        <strain evidence="15">B3_LCP</strain>
    </source>
</reference>
<keyword evidence="10 12" id="KW-0003">3Fe-4S</keyword>
<dbReference type="Pfam" id="PF13183">
    <property type="entry name" value="Fer4_8"/>
    <property type="match status" value="1"/>
</dbReference>
<keyword evidence="9 12" id="KW-0411">Iron-sulfur</keyword>
<evidence type="ECO:0000256" key="3">
    <source>
        <dbReference type="ARBA" id="ARBA00022485"/>
    </source>
</evidence>
<dbReference type="PANTHER" id="PTHR11921:SF29">
    <property type="entry name" value="SUCCINATE DEHYDROGENASE [UBIQUINONE] IRON-SULFUR SUBUNIT, MITOCHONDRIAL"/>
    <property type="match status" value="1"/>
</dbReference>
<evidence type="ECO:0000256" key="7">
    <source>
        <dbReference type="ARBA" id="ARBA00023002"/>
    </source>
</evidence>
<organism evidence="15 16">
    <name type="scientific">candidate division LCP-89 bacterium B3_LCP</name>
    <dbReference type="NCBI Taxonomy" id="2012998"/>
    <lineage>
        <taxon>Bacteria</taxon>
        <taxon>Pseudomonadati</taxon>
        <taxon>Bacteria division LCP-89</taxon>
    </lineage>
</organism>
<evidence type="ECO:0000256" key="9">
    <source>
        <dbReference type="ARBA" id="ARBA00023014"/>
    </source>
</evidence>
<comment type="similarity">
    <text evidence="2 12">Belongs to the succinate dehydrogenase/fumarate reductase iron-sulfur protein family.</text>
</comment>
<evidence type="ECO:0000256" key="4">
    <source>
        <dbReference type="ARBA" id="ARBA00022532"/>
    </source>
</evidence>
<comment type="caution">
    <text evidence="15">The sequence shown here is derived from an EMBL/GenBank/DDBJ whole genome shotgun (WGS) entry which is preliminary data.</text>
</comment>
<comment type="catalytic activity">
    <reaction evidence="12">
        <text>a menaquinone + succinate = a menaquinol + fumarate</text>
        <dbReference type="Rhea" id="RHEA:27834"/>
        <dbReference type="Rhea" id="RHEA-COMP:9537"/>
        <dbReference type="Rhea" id="RHEA-COMP:9539"/>
        <dbReference type="ChEBI" id="CHEBI:16374"/>
        <dbReference type="ChEBI" id="CHEBI:18151"/>
        <dbReference type="ChEBI" id="CHEBI:29806"/>
        <dbReference type="ChEBI" id="CHEBI:30031"/>
        <dbReference type="EC" id="1.3.5.1"/>
    </reaction>
</comment>
<dbReference type="NCBIfam" id="TIGR00384">
    <property type="entry name" value="dhsB"/>
    <property type="match status" value="1"/>
</dbReference>
<evidence type="ECO:0000256" key="8">
    <source>
        <dbReference type="ARBA" id="ARBA00023004"/>
    </source>
</evidence>
<comment type="cofactor">
    <cofactor evidence="12">
        <name>[4Fe-4S] cluster</name>
        <dbReference type="ChEBI" id="CHEBI:49883"/>
    </cofactor>
    <text evidence="12">Binds 1 [4Fe-4S] cluster.</text>
</comment>
<dbReference type="PROSITE" id="PS00198">
    <property type="entry name" value="4FE4S_FER_1"/>
    <property type="match status" value="1"/>
</dbReference>
<gene>
    <name evidence="15" type="ORF">CEE37_12680</name>
</gene>
<dbReference type="GO" id="GO:0022904">
    <property type="term" value="P:respiratory electron transport chain"/>
    <property type="evidence" value="ECO:0007669"/>
    <property type="project" value="TreeGrafter"/>
</dbReference>
<dbReference type="PROSITE" id="PS00197">
    <property type="entry name" value="2FE2S_FER_1"/>
    <property type="match status" value="1"/>
</dbReference>
<comment type="cofactor">
    <cofactor evidence="12">
        <name>[2Fe-2S] cluster</name>
        <dbReference type="ChEBI" id="CHEBI:190135"/>
    </cofactor>
    <text evidence="12">Binds 1 [2Fe-2S] cluster.</text>
</comment>
<dbReference type="InterPro" id="IPR006058">
    <property type="entry name" value="2Fe2S_fd_BS"/>
</dbReference>
<dbReference type="NCBIfam" id="NF004616">
    <property type="entry name" value="PRK05950.1"/>
    <property type="match status" value="1"/>
</dbReference>
<dbReference type="PROSITE" id="PS51379">
    <property type="entry name" value="4FE4S_FER_2"/>
    <property type="match status" value="1"/>
</dbReference>
<feature type="domain" description="2Fe-2S ferredoxin-type" evidence="13">
    <location>
        <begin position="6"/>
        <end position="92"/>
    </location>
</feature>
<dbReference type="InterPro" id="IPR017896">
    <property type="entry name" value="4Fe4S_Fe-S-bd"/>
</dbReference>
<evidence type="ECO:0000256" key="6">
    <source>
        <dbReference type="ARBA" id="ARBA00022723"/>
    </source>
</evidence>
<dbReference type="AlphaFoldDB" id="A0A532UTV7"/>
<proteinExistence type="inferred from homology"/>
<dbReference type="Proteomes" id="UP000319619">
    <property type="component" value="Unassembled WGS sequence"/>
</dbReference>
<dbReference type="InterPro" id="IPR017900">
    <property type="entry name" value="4Fe4S_Fe_S_CS"/>
</dbReference>
<dbReference type="InterPro" id="IPR036010">
    <property type="entry name" value="2Fe-2S_ferredoxin-like_sf"/>
</dbReference>
<sequence length="234" mass="26464">MNTVFKIYRFDPESGRNPRYQYFEIDVTKGQTVLDALIEIKAHKDGSLVFRRSCRSGICGSCAMQINGLNKLACETQVEDLKSKTVTIDPLPGFKPIKDLAVDMEPFYDKLRAVLPYLINPDSPPTDKERIQSPEEFKMIELATSCILCGGCTSSCPSFWADKAYLGPAALVKAYRYVFDTRDRGYSDRSGVVNNKHGLWRCHTIMNCNDACPKHIFPTEGISLLKRKVVEEKY</sequence>
<dbReference type="GO" id="GO:0051538">
    <property type="term" value="F:3 iron, 4 sulfur cluster binding"/>
    <property type="evidence" value="ECO:0007669"/>
    <property type="project" value="UniProtKB-KW"/>
</dbReference>
<dbReference type="InterPro" id="IPR012675">
    <property type="entry name" value="Beta-grasp_dom_sf"/>
</dbReference>